<feature type="transmembrane region" description="Helical" evidence="7">
    <location>
        <begin position="94"/>
        <end position="116"/>
    </location>
</feature>
<keyword evidence="4 7" id="KW-0812">Transmembrane</keyword>
<evidence type="ECO:0000256" key="6">
    <source>
        <dbReference type="ARBA" id="ARBA00023136"/>
    </source>
</evidence>
<keyword evidence="10" id="KW-1185">Reference proteome</keyword>
<comment type="subcellular location">
    <subcellularLocation>
        <location evidence="1">Cell membrane</location>
        <topology evidence="1">Multi-pass membrane protein</topology>
    </subcellularLocation>
</comment>
<evidence type="ECO:0000256" key="5">
    <source>
        <dbReference type="ARBA" id="ARBA00022989"/>
    </source>
</evidence>
<organism evidence="9 10">
    <name type="scientific">Lederbergia graminis</name>
    <dbReference type="NCBI Taxonomy" id="735518"/>
    <lineage>
        <taxon>Bacteria</taxon>
        <taxon>Bacillati</taxon>
        <taxon>Bacillota</taxon>
        <taxon>Bacilli</taxon>
        <taxon>Bacillales</taxon>
        <taxon>Bacillaceae</taxon>
        <taxon>Lederbergia</taxon>
    </lineage>
</organism>
<feature type="transmembrane region" description="Helical" evidence="7">
    <location>
        <begin position="71"/>
        <end position="88"/>
    </location>
</feature>
<dbReference type="PANTHER" id="PTHR23514">
    <property type="entry name" value="BYPASS OF STOP CODON PROTEIN 6"/>
    <property type="match status" value="1"/>
</dbReference>
<feature type="transmembrane region" description="Helical" evidence="7">
    <location>
        <begin position="219"/>
        <end position="238"/>
    </location>
</feature>
<reference evidence="10" key="1">
    <citation type="journal article" date="2019" name="Int. J. Syst. Evol. Microbiol.">
        <title>The Global Catalogue of Microorganisms (GCM) 10K type strain sequencing project: providing services to taxonomists for standard genome sequencing and annotation.</title>
        <authorList>
            <consortium name="The Broad Institute Genomics Platform"/>
            <consortium name="The Broad Institute Genome Sequencing Center for Infectious Disease"/>
            <person name="Wu L."/>
            <person name="Ma J."/>
        </authorList>
    </citation>
    <scope>NUCLEOTIDE SEQUENCE [LARGE SCALE GENOMIC DNA]</scope>
    <source>
        <strain evidence="10">CGMCC 1.12237</strain>
    </source>
</reference>
<feature type="transmembrane region" description="Helical" evidence="7">
    <location>
        <begin position="128"/>
        <end position="149"/>
    </location>
</feature>
<evidence type="ECO:0000256" key="7">
    <source>
        <dbReference type="SAM" id="Phobius"/>
    </source>
</evidence>
<feature type="transmembrane region" description="Helical" evidence="7">
    <location>
        <begin position="41"/>
        <end position="59"/>
    </location>
</feature>
<protein>
    <submittedName>
        <fullName evidence="9">MFS transporter</fullName>
    </submittedName>
</protein>
<feature type="transmembrane region" description="Helical" evidence="7">
    <location>
        <begin position="283"/>
        <end position="302"/>
    </location>
</feature>
<comment type="similarity">
    <text evidence="2">Belongs to the major facilitator superfamily.</text>
</comment>
<dbReference type="SUPFAM" id="SSF103473">
    <property type="entry name" value="MFS general substrate transporter"/>
    <property type="match status" value="1"/>
</dbReference>
<keyword evidence="3" id="KW-0813">Transport</keyword>
<feature type="domain" description="Major facilitator superfamily (MFS) profile" evidence="8">
    <location>
        <begin position="5"/>
        <end position="398"/>
    </location>
</feature>
<dbReference type="InterPro" id="IPR036259">
    <property type="entry name" value="MFS_trans_sf"/>
</dbReference>
<keyword evidence="5 7" id="KW-1133">Transmembrane helix</keyword>
<feature type="transmembrane region" description="Helical" evidence="7">
    <location>
        <begin position="370"/>
        <end position="387"/>
    </location>
</feature>
<proteinExistence type="inferred from homology"/>
<comment type="caution">
    <text evidence="9">The sequence shown here is derived from an EMBL/GenBank/DDBJ whole genome shotgun (WGS) entry which is preliminary data.</text>
</comment>
<evidence type="ECO:0000256" key="3">
    <source>
        <dbReference type="ARBA" id="ARBA00022448"/>
    </source>
</evidence>
<dbReference type="PROSITE" id="PS50850">
    <property type="entry name" value="MFS"/>
    <property type="match status" value="1"/>
</dbReference>
<keyword evidence="6 7" id="KW-0472">Membrane</keyword>
<evidence type="ECO:0000259" key="8">
    <source>
        <dbReference type="PROSITE" id="PS50850"/>
    </source>
</evidence>
<dbReference type="RefSeq" id="WP_382346979.1">
    <property type="nucleotide sequence ID" value="NZ_JBHSMC010000001.1"/>
</dbReference>
<accession>A0ABW0LDQ1</accession>
<dbReference type="PANTHER" id="PTHR23514:SF3">
    <property type="entry name" value="BYPASS OF STOP CODON PROTEIN 6"/>
    <property type="match status" value="1"/>
</dbReference>
<dbReference type="InterPro" id="IPR051788">
    <property type="entry name" value="MFS_Transporter"/>
</dbReference>
<dbReference type="Gene3D" id="1.20.1250.20">
    <property type="entry name" value="MFS general substrate transporter like domains"/>
    <property type="match status" value="2"/>
</dbReference>
<evidence type="ECO:0000256" key="4">
    <source>
        <dbReference type="ARBA" id="ARBA00022692"/>
    </source>
</evidence>
<gene>
    <name evidence="9" type="ORF">ACFPM4_01725</name>
</gene>
<dbReference type="Proteomes" id="UP001596147">
    <property type="component" value="Unassembled WGS sequence"/>
</dbReference>
<evidence type="ECO:0000313" key="9">
    <source>
        <dbReference type="EMBL" id="MFC5463465.1"/>
    </source>
</evidence>
<feature type="transmembrane region" description="Helical" evidence="7">
    <location>
        <begin position="258"/>
        <end position="276"/>
    </location>
</feature>
<evidence type="ECO:0000256" key="2">
    <source>
        <dbReference type="ARBA" id="ARBA00008335"/>
    </source>
</evidence>
<feature type="transmembrane region" description="Helical" evidence="7">
    <location>
        <begin position="347"/>
        <end position="364"/>
    </location>
</feature>
<dbReference type="InterPro" id="IPR020846">
    <property type="entry name" value="MFS_dom"/>
</dbReference>
<feature type="transmembrane region" description="Helical" evidence="7">
    <location>
        <begin position="161"/>
        <end position="179"/>
    </location>
</feature>
<name>A0ABW0LDQ1_9BACI</name>
<evidence type="ECO:0000256" key="1">
    <source>
        <dbReference type="ARBA" id="ARBA00004651"/>
    </source>
</evidence>
<evidence type="ECO:0000313" key="10">
    <source>
        <dbReference type="Proteomes" id="UP001596147"/>
    </source>
</evidence>
<sequence length="410" mass="44122">MTTLLLLIIYLAFISLGLPDPMLGAAWPAMQIDLGAKLETAGLLFMVVASGTIISSLASGRLLKRFGTGRVTFVSVLMTAVALLGFHFSPSVIWLMVFAIPLGLGAGAVDAGLNDYVAIHYKAHHMSWLHCFWGVGATLGPIIMAQFIAGDNAWRDGYLTIAGLQFALVIVLLLTLPLWNKVTKLNNIKNNEVVDNSNEIANEENNENTKPLKIKGVKLALAAFLFYCGIESTMGLWGSSFLVEVKGLSAATAAGWVSYYYGGITVGRFITGFITFKLSNRTLIRGGQLIALLGAVILVLPLPSIFSLTGFIIIGLGLAPIFPCMLHETPTRFGKTHSQTIMGYQMATAYTGSTFIPPILGFLASNTTLGIFPIFIVMFVAAMLFGSEKLNVIIKKRKQNQGFNTSSAAL</sequence>
<feature type="transmembrane region" description="Helical" evidence="7">
    <location>
        <begin position="308"/>
        <end position="326"/>
    </location>
</feature>
<dbReference type="Pfam" id="PF07690">
    <property type="entry name" value="MFS_1"/>
    <property type="match status" value="1"/>
</dbReference>
<dbReference type="EMBL" id="JBHSMC010000001">
    <property type="protein sequence ID" value="MFC5463465.1"/>
    <property type="molecule type" value="Genomic_DNA"/>
</dbReference>
<dbReference type="InterPro" id="IPR011701">
    <property type="entry name" value="MFS"/>
</dbReference>